<proteinExistence type="inferred from homology"/>
<protein>
    <recommendedName>
        <fullName evidence="4">Putative pterin-4-alpha-carbinolamine dehydratase</fullName>
        <shortName evidence="4">PHS</shortName>
        <ecNumber evidence="4">4.2.1.96</ecNumber>
    </recommendedName>
    <alternativeName>
        <fullName evidence="4">4-alpha-hydroxy-tetrahydropterin dehydratase</fullName>
    </alternativeName>
    <alternativeName>
        <fullName evidence="4">Pterin carbinolamine dehydratase</fullName>
        <shortName evidence="4">PCD</shortName>
    </alternativeName>
</protein>
<comment type="caution">
    <text evidence="5">The sequence shown here is derived from an EMBL/GenBank/DDBJ whole genome shotgun (WGS) entry which is preliminary data.</text>
</comment>
<sequence>MSKRQKLEDDAIQVFLAAHGGWSRAGEAIQKSYTFPDFSTALAFVVRVGLAAEKRDHHPDVHLGWGRVTVVWSTHDAGGITSIDAEMAEATDRLYGGP</sequence>
<dbReference type="HAMAP" id="MF_00434">
    <property type="entry name" value="Pterin_4_alpha"/>
    <property type="match status" value="1"/>
</dbReference>
<dbReference type="PANTHER" id="PTHR12599">
    <property type="entry name" value="PTERIN-4-ALPHA-CARBINOLAMINE DEHYDRATASE"/>
    <property type="match status" value="1"/>
</dbReference>
<comment type="similarity">
    <text evidence="2 4">Belongs to the pterin-4-alpha-carbinolamine dehydratase family.</text>
</comment>
<evidence type="ECO:0000313" key="6">
    <source>
        <dbReference type="Proteomes" id="UP000440224"/>
    </source>
</evidence>
<name>A0A6N7PS75_9BACT</name>
<comment type="catalytic activity">
    <reaction evidence="1 4">
        <text>(4aS,6R)-4a-hydroxy-L-erythro-5,6,7,8-tetrahydrobiopterin = (6R)-L-erythro-6,7-dihydrobiopterin + H2O</text>
        <dbReference type="Rhea" id="RHEA:11920"/>
        <dbReference type="ChEBI" id="CHEBI:15377"/>
        <dbReference type="ChEBI" id="CHEBI:15642"/>
        <dbReference type="ChEBI" id="CHEBI:43120"/>
        <dbReference type="EC" id="4.2.1.96"/>
    </reaction>
</comment>
<dbReference type="EC" id="4.2.1.96" evidence="4"/>
<organism evidence="5 6">
    <name type="scientific">Polyangium spumosum</name>
    <dbReference type="NCBI Taxonomy" id="889282"/>
    <lineage>
        <taxon>Bacteria</taxon>
        <taxon>Pseudomonadati</taxon>
        <taxon>Myxococcota</taxon>
        <taxon>Polyangia</taxon>
        <taxon>Polyangiales</taxon>
        <taxon>Polyangiaceae</taxon>
        <taxon>Polyangium</taxon>
    </lineage>
</organism>
<evidence type="ECO:0000256" key="4">
    <source>
        <dbReference type="HAMAP-Rule" id="MF_00434"/>
    </source>
</evidence>
<dbReference type="EMBL" id="WJIE01000003">
    <property type="protein sequence ID" value="MRG92904.1"/>
    <property type="molecule type" value="Genomic_DNA"/>
</dbReference>
<dbReference type="InterPro" id="IPR036428">
    <property type="entry name" value="PCD_sf"/>
</dbReference>
<dbReference type="CDD" id="cd00488">
    <property type="entry name" value="PCD_DCoH"/>
    <property type="match status" value="1"/>
</dbReference>
<dbReference type="InterPro" id="IPR001533">
    <property type="entry name" value="Pterin_deHydtase"/>
</dbReference>
<evidence type="ECO:0000256" key="2">
    <source>
        <dbReference type="ARBA" id="ARBA00006472"/>
    </source>
</evidence>
<accession>A0A6N7PS75</accession>
<evidence type="ECO:0000256" key="1">
    <source>
        <dbReference type="ARBA" id="ARBA00001554"/>
    </source>
</evidence>
<dbReference type="GO" id="GO:0008124">
    <property type="term" value="F:4-alpha-hydroxytetrahydrobiopterin dehydratase activity"/>
    <property type="evidence" value="ECO:0007669"/>
    <property type="project" value="UniProtKB-UniRule"/>
</dbReference>
<evidence type="ECO:0000256" key="3">
    <source>
        <dbReference type="ARBA" id="ARBA00023239"/>
    </source>
</evidence>
<keyword evidence="3 4" id="KW-0456">Lyase</keyword>
<dbReference type="Gene3D" id="3.30.1360.20">
    <property type="entry name" value="Transcriptional coactivator/pterin dehydratase"/>
    <property type="match status" value="1"/>
</dbReference>
<reference evidence="5 6" key="1">
    <citation type="submission" date="2019-10" db="EMBL/GenBank/DDBJ databases">
        <title>A soil myxobacterium in the family Polyangiaceae.</title>
        <authorList>
            <person name="Li Y."/>
            <person name="Wang J."/>
        </authorList>
    </citation>
    <scope>NUCLEOTIDE SEQUENCE [LARGE SCALE GENOMIC DNA]</scope>
    <source>
        <strain evidence="5 6">DSM 14734</strain>
    </source>
</reference>
<evidence type="ECO:0000313" key="5">
    <source>
        <dbReference type="EMBL" id="MRG92904.1"/>
    </source>
</evidence>
<dbReference type="OrthoDB" id="15077at2"/>
<dbReference type="AlphaFoldDB" id="A0A6N7PS75"/>
<dbReference type="SUPFAM" id="SSF55248">
    <property type="entry name" value="PCD-like"/>
    <property type="match status" value="1"/>
</dbReference>
<keyword evidence="6" id="KW-1185">Reference proteome</keyword>
<gene>
    <name evidence="5" type="ORF">GF068_13330</name>
</gene>
<dbReference type="NCBIfam" id="NF002017">
    <property type="entry name" value="PRK00823.1-2"/>
    <property type="match status" value="1"/>
</dbReference>
<dbReference type="Pfam" id="PF01329">
    <property type="entry name" value="Pterin_4a"/>
    <property type="match status" value="1"/>
</dbReference>
<dbReference type="RefSeq" id="WP_153819716.1">
    <property type="nucleotide sequence ID" value="NZ_WJIE01000003.1"/>
</dbReference>
<dbReference type="Proteomes" id="UP000440224">
    <property type="component" value="Unassembled WGS sequence"/>
</dbReference>
<dbReference type="GO" id="GO:0006729">
    <property type="term" value="P:tetrahydrobiopterin biosynthetic process"/>
    <property type="evidence" value="ECO:0007669"/>
    <property type="project" value="InterPro"/>
</dbReference>
<dbReference type="PANTHER" id="PTHR12599:SF0">
    <property type="entry name" value="PTERIN-4-ALPHA-CARBINOLAMINE DEHYDRATASE"/>
    <property type="match status" value="1"/>
</dbReference>